<dbReference type="Pfam" id="PF14677">
    <property type="entry name" value="FANCI_S3"/>
    <property type="match status" value="1"/>
</dbReference>
<dbReference type="PANTHER" id="PTHR21818:SF0">
    <property type="entry name" value="FANCONI ANEMIA GROUP I PROTEIN"/>
    <property type="match status" value="1"/>
</dbReference>
<dbReference type="Pfam" id="PF14676">
    <property type="entry name" value="FANCI_S2"/>
    <property type="match status" value="1"/>
</dbReference>
<dbReference type="InterPro" id="IPR029312">
    <property type="entry name" value="FANCI_HD2"/>
</dbReference>
<dbReference type="InterPro" id="IPR029314">
    <property type="entry name" value="FANCI_S4"/>
</dbReference>
<proteinExistence type="predicted"/>
<dbReference type="eggNOG" id="KOG4553">
    <property type="taxonomic scope" value="Eukaryota"/>
</dbReference>
<feature type="domain" description="FANCI solenoid 4" evidence="4">
    <location>
        <begin position="1002"/>
        <end position="1225"/>
    </location>
</feature>
<dbReference type="VEuPathDB" id="FungiDB:BDEG_22724"/>
<organism evidence="6 7">
    <name type="scientific">Batrachochytrium dendrobatidis (strain JEL423)</name>
    <dbReference type="NCBI Taxonomy" id="403673"/>
    <lineage>
        <taxon>Eukaryota</taxon>
        <taxon>Fungi</taxon>
        <taxon>Fungi incertae sedis</taxon>
        <taxon>Chytridiomycota</taxon>
        <taxon>Chytridiomycota incertae sedis</taxon>
        <taxon>Chytridiomycetes</taxon>
        <taxon>Rhizophydiales</taxon>
        <taxon>Rhizophydiales incertae sedis</taxon>
        <taxon>Batrachochytrium</taxon>
    </lineage>
</organism>
<dbReference type="PANTHER" id="PTHR21818">
    <property type="entry name" value="BC025462 PROTEIN"/>
    <property type="match status" value="1"/>
</dbReference>
<sequence length="1248" mass="141467">MSATAKDLVDRILAANDSGTSSSRTAIHALVDKVSEDQIEQEILHLWINANSNTGTVLCQLLKVKHRSIQNIVWKQLVQFLVKSNSTQKYPSADVLIMVTKTAINNLSEFELENCVEGLAQIVGAFHKAVVLDKVTLELMSAMMVMISNVRKLVLEVDSITGVSDENTEPRGQEAFQKVSGSEYKSTLLGCIFSSVWLPASNALNIISVLTDVEMTFEETKMFTRKVIECFPAISDHDKPNIAHTLILLSKKGEKSMILSTLSKMLFDWFSSVGSTESVVSRHIIGSILTNISFAIRNDQSLCEEFTKWIRNDHTRVFINYNFALLLLIVHVPQFETATLDLILASMKVWLEAVDCTRNIHWLSDVMNMHSYNFELKIATMLDPDIFGGSGVTDQIVSALLKLGCCILDSPNSATKRKGDAVQQKRLSMANTILVSIFKSHAYMQNIVLECLFDRMLFKSDASIRAIAVFEQLCHEKTLMCQYLTMIKEMVNNIYAMPEDVRKRFISAVSPLIVCDRSIFDSTMLVLRKGSFQRELAFRETALNGLLNLLVSIDKLENNLVLDHTTKFELIGYLRRFLSQQADIRDRLYTQMLSIVCTSPSLTDTILSIVWTQLSQYLEPNGEGLKFDLCYSKKQRTIEIIEPLGVLFHTLSVILSKESALSNTSDIEHAAMMGTLLRVIGTFTKLHLEDLPLEEMKMPSNVEIDSDELENRQLRLQMMIGVYEAMLGHCFLHGDGLDEWSEFVVSLFKRLRELKGVQKDFFSKNRFGYKEKRVPCVLSFQICAPIICKIFESSHSSSEMGIFIFAAASNQLNLMSKDLSTFNNDNFFTESKCMANIIYRTFLSEGAQIVKCDKKLLILAIDCFERCYTAIHLAMESRLSAWLTYVLGLDQDENETINTDNSTATQDSLTLGVSSLSALKIPLKELLAHGSYSKQALALFRCISLLLKKFPVGTNTIKEWLMLTIFRQSIVDVNMIKEVFELFLQNTCLENDSALLQKILTETAREFGEIVIDEDLNEDEQPQLEFPIVCQETATPISMCILGFLETSLEQIEWCFVHCTSFSAEPEMIEASLNERLMSRFVKMITMIGELENACVPVVVSDLLLRCIAKTYRLLTIITKMRLKDVSSHLSPGFIQLVKTASVGLTQRLYSLIPYLQQRDGELLQTKKKNKEKQQLGSDTKMIPNVIYHIEQYERHLIQLSKRSKVDLGHFIKRSTARDFRIQIKNIEVQDKEHETISQAKRARLAES</sequence>
<dbReference type="Pfam" id="PF14675">
    <property type="entry name" value="FANCI_S1"/>
    <property type="match status" value="1"/>
</dbReference>
<dbReference type="OrthoDB" id="195089at2759"/>
<accession>A0A177WGL1</accession>
<dbReference type="Pfam" id="PF14680">
    <property type="entry name" value="FANCI_HD2"/>
    <property type="match status" value="1"/>
</dbReference>
<evidence type="ECO:0000259" key="2">
    <source>
        <dbReference type="Pfam" id="PF14676"/>
    </source>
</evidence>
<feature type="domain" description="FANCI solenoid 3" evidence="3">
    <location>
        <begin position="819"/>
        <end position="983"/>
    </location>
</feature>
<evidence type="ECO:0000259" key="4">
    <source>
        <dbReference type="Pfam" id="PF14678"/>
    </source>
</evidence>
<feature type="domain" description="FANCI solenoid 2" evidence="2">
    <location>
        <begin position="396"/>
        <end position="547"/>
    </location>
</feature>
<feature type="domain" description="FANCI helical" evidence="5">
    <location>
        <begin position="568"/>
        <end position="755"/>
    </location>
</feature>
<dbReference type="GO" id="GO:0006281">
    <property type="term" value="P:DNA repair"/>
    <property type="evidence" value="ECO:0007669"/>
    <property type="project" value="InterPro"/>
</dbReference>
<protein>
    <submittedName>
        <fullName evidence="6">Uncharacterized protein</fullName>
    </submittedName>
</protein>
<evidence type="ECO:0000259" key="3">
    <source>
        <dbReference type="Pfam" id="PF14677"/>
    </source>
</evidence>
<dbReference type="Proteomes" id="UP000077115">
    <property type="component" value="Unassembled WGS sequence"/>
</dbReference>
<dbReference type="STRING" id="403673.A0A177WGL1"/>
<dbReference type="InterPro" id="IPR029313">
    <property type="entry name" value="FANCI_S3"/>
</dbReference>
<reference evidence="6 7" key="2">
    <citation type="submission" date="2016-05" db="EMBL/GenBank/DDBJ databases">
        <title>Lineage-specific infection strategies underlie the spectrum of fungal disease in amphibians.</title>
        <authorList>
            <person name="Cuomo C.A."/>
            <person name="Farrer R.A."/>
            <person name="James T."/>
            <person name="Longcore J."/>
            <person name="Birren B."/>
        </authorList>
    </citation>
    <scope>NUCLEOTIDE SEQUENCE [LARGE SCALE GENOMIC DNA]</scope>
    <source>
        <strain evidence="6 7">JEL423</strain>
    </source>
</reference>
<gene>
    <name evidence="6" type="ORF">BDEG_22724</name>
</gene>
<dbReference type="InterPro" id="IPR029308">
    <property type="entry name" value="FANCI_S1"/>
</dbReference>
<dbReference type="InterPro" id="IPR026171">
    <property type="entry name" value="FANCI"/>
</dbReference>
<name>A0A177WGL1_BATDL</name>
<reference evidence="6 7" key="1">
    <citation type="submission" date="2006-10" db="EMBL/GenBank/DDBJ databases">
        <title>The Genome Sequence of Batrachochytrium dendrobatidis JEL423.</title>
        <authorList>
            <consortium name="The Broad Institute Genome Sequencing Platform"/>
            <person name="Birren B."/>
            <person name="Lander E."/>
            <person name="Galagan J."/>
            <person name="Cuomo C."/>
            <person name="Devon K."/>
            <person name="Jaffe D."/>
            <person name="Butler J."/>
            <person name="Alvarez P."/>
            <person name="Gnerre S."/>
            <person name="Grabherr M."/>
            <person name="Kleber M."/>
            <person name="Mauceli E."/>
            <person name="Brockman W."/>
            <person name="Young S."/>
            <person name="LaButti K."/>
            <person name="Sykes S."/>
            <person name="DeCaprio D."/>
            <person name="Crawford M."/>
            <person name="Koehrsen M."/>
            <person name="Engels R."/>
            <person name="Montgomery P."/>
            <person name="Pearson M."/>
            <person name="Howarth C."/>
            <person name="Larson L."/>
            <person name="White J."/>
            <person name="O'Leary S."/>
            <person name="Kodira C."/>
            <person name="Zeng Q."/>
            <person name="Yandava C."/>
            <person name="Alvarado L."/>
            <person name="Longcore J."/>
            <person name="James T."/>
        </authorList>
    </citation>
    <scope>NUCLEOTIDE SEQUENCE [LARGE SCALE GENOMIC DNA]</scope>
    <source>
        <strain evidence="6 7">JEL423</strain>
    </source>
</reference>
<dbReference type="EMBL" id="DS022302">
    <property type="protein sequence ID" value="OAJ38824.1"/>
    <property type="molecule type" value="Genomic_DNA"/>
</dbReference>
<evidence type="ECO:0000313" key="6">
    <source>
        <dbReference type="EMBL" id="OAJ38824.1"/>
    </source>
</evidence>
<evidence type="ECO:0000259" key="5">
    <source>
        <dbReference type="Pfam" id="PF14680"/>
    </source>
</evidence>
<feature type="domain" description="FANCI solenoid 1" evidence="1">
    <location>
        <begin position="177"/>
        <end position="265"/>
    </location>
</feature>
<evidence type="ECO:0000259" key="1">
    <source>
        <dbReference type="Pfam" id="PF14675"/>
    </source>
</evidence>
<dbReference type="GO" id="GO:0070182">
    <property type="term" value="F:DNA polymerase binding"/>
    <property type="evidence" value="ECO:0007669"/>
    <property type="project" value="TreeGrafter"/>
</dbReference>
<dbReference type="AlphaFoldDB" id="A0A177WGL1"/>
<evidence type="ECO:0000313" key="7">
    <source>
        <dbReference type="Proteomes" id="UP000077115"/>
    </source>
</evidence>
<dbReference type="InterPro" id="IPR029315">
    <property type="entry name" value="FANCI_S2"/>
</dbReference>
<dbReference type="Pfam" id="PF14678">
    <property type="entry name" value="FANCI_S4"/>
    <property type="match status" value="1"/>
</dbReference>